<dbReference type="EMBL" id="BOMQ01000031">
    <property type="protein sequence ID" value="GIE49296.1"/>
    <property type="molecule type" value="Genomic_DNA"/>
</dbReference>
<gene>
    <name evidence="2" type="ORF">Ani05nite_28300</name>
</gene>
<organism evidence="2 3">
    <name type="scientific">Actinoplanes nipponensis</name>
    <dbReference type="NCBI Taxonomy" id="135950"/>
    <lineage>
        <taxon>Bacteria</taxon>
        <taxon>Bacillati</taxon>
        <taxon>Actinomycetota</taxon>
        <taxon>Actinomycetes</taxon>
        <taxon>Micromonosporales</taxon>
        <taxon>Micromonosporaceae</taxon>
        <taxon>Actinoplanes</taxon>
    </lineage>
</organism>
<proteinExistence type="predicted"/>
<name>A0A919ML96_9ACTN</name>
<dbReference type="Proteomes" id="UP000647172">
    <property type="component" value="Unassembled WGS sequence"/>
</dbReference>
<evidence type="ECO:0000313" key="3">
    <source>
        <dbReference type="Proteomes" id="UP000647172"/>
    </source>
</evidence>
<evidence type="ECO:0000313" key="2">
    <source>
        <dbReference type="EMBL" id="GIE49296.1"/>
    </source>
</evidence>
<evidence type="ECO:0000256" key="1">
    <source>
        <dbReference type="SAM" id="MobiDB-lite"/>
    </source>
</evidence>
<sequence length="140" mass="14702">MSALDPIWAGHRSPKVSGPADGGETTDGDPSTRQESHRRRGGPAHTPRNFRSGGDACPAREPLRPGKASTYSAAPGRPAGGRFRPAVGSFRAGGGNSRIDRTVLSRRKGEPAKDRIRPRRGGAVVIPEPARRARIAAPAA</sequence>
<reference evidence="2" key="1">
    <citation type="submission" date="2021-01" db="EMBL/GenBank/DDBJ databases">
        <title>Whole genome shotgun sequence of Actinoplanes nipponensis NBRC 14063.</title>
        <authorList>
            <person name="Komaki H."/>
            <person name="Tamura T."/>
        </authorList>
    </citation>
    <scope>NUCLEOTIDE SEQUENCE</scope>
    <source>
        <strain evidence="2">NBRC 14063</strain>
    </source>
</reference>
<keyword evidence="3" id="KW-1185">Reference proteome</keyword>
<protein>
    <submittedName>
        <fullName evidence="2">Uncharacterized protein</fullName>
    </submittedName>
</protein>
<comment type="caution">
    <text evidence="2">The sequence shown here is derived from an EMBL/GenBank/DDBJ whole genome shotgun (WGS) entry which is preliminary data.</text>
</comment>
<accession>A0A919ML96</accession>
<feature type="region of interest" description="Disordered" evidence="1">
    <location>
        <begin position="1"/>
        <end position="98"/>
    </location>
</feature>
<dbReference type="AlphaFoldDB" id="A0A919ML96"/>